<dbReference type="GO" id="GO:0005634">
    <property type="term" value="C:nucleus"/>
    <property type="evidence" value="ECO:0007669"/>
    <property type="project" value="TreeGrafter"/>
</dbReference>
<sequence length="129" mass="14320">MHDPIYGCVSHIFALQQQVASIKEEIEMVGNQMANLGFDMAGITLPRQTDHPYLGCESIDDHGVSLHSFPISNSGHEFMDQAVCFSHVGTGTENDSAHAYFNSSILESLLEELNQDYYMAEEFSAMNGR</sequence>
<evidence type="ECO:0000313" key="1">
    <source>
        <dbReference type="EMBL" id="KZV57495.1"/>
    </source>
</evidence>
<gene>
    <name evidence="1" type="ORF">F511_31871</name>
</gene>
<dbReference type="PANTHER" id="PTHR31529:SF50">
    <property type="entry name" value="LOB DOMAIN PROTEIN"/>
    <property type="match status" value="1"/>
</dbReference>
<dbReference type="GO" id="GO:0009755">
    <property type="term" value="P:hormone-mediated signaling pathway"/>
    <property type="evidence" value="ECO:0007669"/>
    <property type="project" value="TreeGrafter"/>
</dbReference>
<dbReference type="AlphaFoldDB" id="A0A2Z7DIA0"/>
<dbReference type="EMBL" id="KQ987281">
    <property type="protein sequence ID" value="KZV57495.1"/>
    <property type="molecule type" value="Genomic_DNA"/>
</dbReference>
<reference evidence="1 2" key="1">
    <citation type="journal article" date="2015" name="Proc. Natl. Acad. Sci. U.S.A.">
        <title>The resurrection genome of Boea hygrometrica: A blueprint for survival of dehydration.</title>
        <authorList>
            <person name="Xiao L."/>
            <person name="Yang G."/>
            <person name="Zhang L."/>
            <person name="Yang X."/>
            <person name="Zhao S."/>
            <person name="Ji Z."/>
            <person name="Zhou Q."/>
            <person name="Hu M."/>
            <person name="Wang Y."/>
            <person name="Chen M."/>
            <person name="Xu Y."/>
            <person name="Jin H."/>
            <person name="Xiao X."/>
            <person name="Hu G."/>
            <person name="Bao F."/>
            <person name="Hu Y."/>
            <person name="Wan P."/>
            <person name="Li L."/>
            <person name="Deng X."/>
            <person name="Kuang T."/>
            <person name="Xiang C."/>
            <person name="Zhu J.K."/>
            <person name="Oliver M.J."/>
            <person name="He Y."/>
        </authorList>
    </citation>
    <scope>NUCLEOTIDE SEQUENCE [LARGE SCALE GENOMIC DNA]</scope>
    <source>
        <strain evidence="2">cv. XS01</strain>
    </source>
</reference>
<dbReference type="OrthoDB" id="1840682at2759"/>
<accession>A0A2Z7DIA0</accession>
<organism evidence="1 2">
    <name type="scientific">Dorcoceras hygrometricum</name>
    <dbReference type="NCBI Taxonomy" id="472368"/>
    <lineage>
        <taxon>Eukaryota</taxon>
        <taxon>Viridiplantae</taxon>
        <taxon>Streptophyta</taxon>
        <taxon>Embryophyta</taxon>
        <taxon>Tracheophyta</taxon>
        <taxon>Spermatophyta</taxon>
        <taxon>Magnoliopsida</taxon>
        <taxon>eudicotyledons</taxon>
        <taxon>Gunneridae</taxon>
        <taxon>Pentapetalae</taxon>
        <taxon>asterids</taxon>
        <taxon>lamiids</taxon>
        <taxon>Lamiales</taxon>
        <taxon>Gesneriaceae</taxon>
        <taxon>Didymocarpoideae</taxon>
        <taxon>Trichosporeae</taxon>
        <taxon>Loxocarpinae</taxon>
        <taxon>Dorcoceras</taxon>
    </lineage>
</organism>
<dbReference type="PANTHER" id="PTHR31529">
    <property type="entry name" value="LOB DOMAIN CONTAINING PROTEIN"/>
    <property type="match status" value="1"/>
</dbReference>
<dbReference type="Proteomes" id="UP000250235">
    <property type="component" value="Unassembled WGS sequence"/>
</dbReference>
<evidence type="ECO:0000313" key="2">
    <source>
        <dbReference type="Proteomes" id="UP000250235"/>
    </source>
</evidence>
<proteinExistence type="predicted"/>
<keyword evidence="2" id="KW-1185">Reference proteome</keyword>
<protein>
    <submittedName>
        <fullName evidence="1">LOB domain-containing protein 33</fullName>
    </submittedName>
</protein>
<name>A0A2Z7DIA0_9LAMI</name>
<dbReference type="GO" id="GO:0045893">
    <property type="term" value="P:positive regulation of DNA-templated transcription"/>
    <property type="evidence" value="ECO:0007669"/>
    <property type="project" value="TreeGrafter"/>
</dbReference>